<evidence type="ECO:0000259" key="1">
    <source>
        <dbReference type="Pfam" id="PF14827"/>
    </source>
</evidence>
<feature type="domain" description="Double Cache" evidence="1">
    <location>
        <begin position="39"/>
        <end position="265"/>
    </location>
</feature>
<comment type="caution">
    <text evidence="2">The sequence shown here is derived from an EMBL/GenBank/DDBJ whole genome shotgun (WGS) entry which is preliminary data.</text>
</comment>
<dbReference type="EMBL" id="JACLZK010000001">
    <property type="protein sequence ID" value="MBC2882017.1"/>
    <property type="molecule type" value="Genomic_DNA"/>
</dbReference>
<keyword evidence="3" id="KW-1185">Reference proteome</keyword>
<sequence length="283" mass="32213">MNKKILLTLAFLVVAGVLAVYKARWDEQTQTENIKKFLDFQTQILNKNIEEEKLSAMTVAALLAQNEHVKKCMSQNDRRMCLETLGEFTKTLSKVPIYQNAKFHIHTPEMRSFARSWIPMYNDDLTNFRHLLAEAKNGVAAGIEVGRAGVFIRSVAPIFEDKKMLGSIEVLLDFKHLSDFFSQQGLDLFVLLDAGGDLPYQNSSDEGIIEGFHFVNKSYANLNVLPMLKDIKFKSGGFYQTDSHAFTVQPMNDAKGERVGYFVIYFNSDSKERNLAKLSVWFD</sequence>
<dbReference type="SUPFAM" id="SSF103190">
    <property type="entry name" value="Sensory domain-like"/>
    <property type="match status" value="1"/>
</dbReference>
<evidence type="ECO:0000313" key="3">
    <source>
        <dbReference type="Proteomes" id="UP000552683"/>
    </source>
</evidence>
<dbReference type="RefSeq" id="WP_185897708.1">
    <property type="nucleotide sequence ID" value="NZ_JACLZK010000001.1"/>
</dbReference>
<proteinExistence type="predicted"/>
<reference evidence="2 3" key="1">
    <citation type="submission" date="2020-08" db="EMBL/GenBank/DDBJ databases">
        <title>Complete genome and description of Campylobacter massiliensis Marseille-Q3452 sp. nov.</title>
        <authorList>
            <person name="Antezack A."/>
        </authorList>
    </citation>
    <scope>NUCLEOTIDE SEQUENCE [LARGE SCALE GENOMIC DNA]</scope>
    <source>
        <strain evidence="2 3">Marseille-Q3452</strain>
    </source>
</reference>
<evidence type="ECO:0000313" key="2">
    <source>
        <dbReference type="EMBL" id="MBC2882017.1"/>
    </source>
</evidence>
<accession>A0A842J2M0</accession>
<gene>
    <name evidence="2" type="ORF">H7R39_01760</name>
</gene>
<dbReference type="InterPro" id="IPR029150">
    <property type="entry name" value="dCache_3"/>
</dbReference>
<dbReference type="AlphaFoldDB" id="A0A842J2M0"/>
<name>A0A842J2M0_9BACT</name>
<organism evidence="2 3">
    <name type="scientific">Campylobacter massiliensis</name>
    <dbReference type="NCBI Taxonomy" id="2762557"/>
    <lineage>
        <taxon>Bacteria</taxon>
        <taxon>Pseudomonadati</taxon>
        <taxon>Campylobacterota</taxon>
        <taxon>Epsilonproteobacteria</taxon>
        <taxon>Campylobacterales</taxon>
        <taxon>Campylobacteraceae</taxon>
        <taxon>Campylobacter</taxon>
    </lineage>
</organism>
<protein>
    <submittedName>
        <fullName evidence="2">Chemotaxis protein</fullName>
    </submittedName>
</protein>
<dbReference type="InterPro" id="IPR029151">
    <property type="entry name" value="Sensor-like_sf"/>
</dbReference>
<dbReference type="Proteomes" id="UP000552683">
    <property type="component" value="Unassembled WGS sequence"/>
</dbReference>
<dbReference type="Pfam" id="PF14827">
    <property type="entry name" value="dCache_3"/>
    <property type="match status" value="1"/>
</dbReference>